<dbReference type="PANTHER" id="PTHR39159:SF1">
    <property type="entry name" value="UPF0374 PROTEIN YGAC"/>
    <property type="match status" value="1"/>
</dbReference>
<sequence length="233" mass="26537">MTADIAETTGSADIARWAPGDHILWRYRANASELIHICRPVTVVEDTAELLAVWLAPGTPCVKPQLTDGTSVHREPLSTRYTKPRTTALSQWFGTGVLKLARPGEPWSVWLFWDQGWQFKNWYVNLEEPLVRRARGVDSEDHFLDIAVYPDRSWEWKDEDEFAQAQRAGLMGPEQAERVRTAGRAAVATVESWGAPFRDGWEDWRPDPAWSVPALPADWDRTDKKRTSAHSRS</sequence>
<organism evidence="4 5">
    <name type="scientific">Streptomyces violaceusniger</name>
    <dbReference type="NCBI Taxonomy" id="68280"/>
    <lineage>
        <taxon>Bacteria</taxon>
        <taxon>Bacillati</taxon>
        <taxon>Actinomycetota</taxon>
        <taxon>Actinomycetes</taxon>
        <taxon>Kitasatosporales</taxon>
        <taxon>Streptomycetaceae</taxon>
        <taxon>Streptomyces</taxon>
        <taxon>Streptomyces violaceusniger group</taxon>
    </lineage>
</organism>
<reference evidence="5" key="1">
    <citation type="submission" date="2015-10" db="EMBL/GenBank/DDBJ databases">
        <authorList>
            <person name="Ju K.-S."/>
            <person name="Doroghazi J.R."/>
            <person name="Metcalf W.W."/>
        </authorList>
    </citation>
    <scope>NUCLEOTIDE SEQUENCE [LARGE SCALE GENOMIC DNA]</scope>
    <source>
        <strain evidence="5">NRRL F-8817</strain>
    </source>
</reference>
<accession>A0A0X3W0M2</accession>
<dbReference type="InterPro" id="IPR007295">
    <property type="entry name" value="DUF402"/>
</dbReference>
<dbReference type="RefSeq" id="WP_059146238.1">
    <property type="nucleotide sequence ID" value="NZ_LLZJ01000344.1"/>
</dbReference>
<evidence type="ECO:0000313" key="4">
    <source>
        <dbReference type="EMBL" id="KUL50423.1"/>
    </source>
</evidence>
<dbReference type="EMBL" id="LLZJ01000344">
    <property type="protein sequence ID" value="KUL50423.1"/>
    <property type="molecule type" value="Genomic_DNA"/>
</dbReference>
<dbReference type="Proteomes" id="UP000053413">
    <property type="component" value="Unassembled WGS sequence"/>
</dbReference>
<evidence type="ECO:0000259" key="3">
    <source>
        <dbReference type="Pfam" id="PF04167"/>
    </source>
</evidence>
<dbReference type="SUPFAM" id="SSF159234">
    <property type="entry name" value="FomD-like"/>
    <property type="match status" value="1"/>
</dbReference>
<keyword evidence="1" id="KW-0378">Hydrolase</keyword>
<evidence type="ECO:0000256" key="1">
    <source>
        <dbReference type="ARBA" id="ARBA00022801"/>
    </source>
</evidence>
<dbReference type="InterPro" id="IPR050212">
    <property type="entry name" value="Ntdp-like"/>
</dbReference>
<dbReference type="GO" id="GO:0016787">
    <property type="term" value="F:hydrolase activity"/>
    <property type="evidence" value="ECO:0007669"/>
    <property type="project" value="UniProtKB-KW"/>
</dbReference>
<feature type="region of interest" description="Disordered" evidence="2">
    <location>
        <begin position="203"/>
        <end position="233"/>
    </location>
</feature>
<evidence type="ECO:0000256" key="2">
    <source>
        <dbReference type="SAM" id="MobiDB-lite"/>
    </source>
</evidence>
<evidence type="ECO:0000313" key="5">
    <source>
        <dbReference type="Proteomes" id="UP000053413"/>
    </source>
</evidence>
<comment type="caution">
    <text evidence="4">The sequence shown here is derived from an EMBL/GenBank/DDBJ whole genome shotgun (WGS) entry which is preliminary data.</text>
</comment>
<gene>
    <name evidence="4" type="ORF">ADL28_26300</name>
</gene>
<dbReference type="Gene3D" id="2.40.380.10">
    <property type="entry name" value="FomD-like"/>
    <property type="match status" value="1"/>
</dbReference>
<dbReference type="InterPro" id="IPR035930">
    <property type="entry name" value="FomD-like_sf"/>
</dbReference>
<proteinExistence type="predicted"/>
<dbReference type="AlphaFoldDB" id="A0A0X3W0M2"/>
<dbReference type="Pfam" id="PF04167">
    <property type="entry name" value="DUF402"/>
    <property type="match status" value="1"/>
</dbReference>
<name>A0A0X3W0M2_STRVO</name>
<protein>
    <recommendedName>
        <fullName evidence="3">DUF402 domain-containing protein</fullName>
    </recommendedName>
</protein>
<dbReference type="PANTHER" id="PTHR39159">
    <property type="match status" value="1"/>
</dbReference>
<dbReference type="OrthoDB" id="3815685at2"/>
<feature type="domain" description="DUF402" evidence="3">
    <location>
        <begin position="74"/>
        <end position="194"/>
    </location>
</feature>